<comment type="caution">
    <text evidence="2">The sequence shown here is derived from an EMBL/GenBank/DDBJ whole genome shotgun (WGS) entry which is preliminary data.</text>
</comment>
<organism evidence="2 3">
    <name type="scientific">Enemella evansiae</name>
    <dbReference type="NCBI Taxonomy" id="2016499"/>
    <lineage>
        <taxon>Bacteria</taxon>
        <taxon>Bacillati</taxon>
        <taxon>Actinomycetota</taxon>
        <taxon>Actinomycetes</taxon>
        <taxon>Propionibacteriales</taxon>
        <taxon>Propionibacteriaceae</taxon>
        <taxon>Enemella</taxon>
    </lineage>
</organism>
<dbReference type="AlphaFoldDB" id="A0A255G8N0"/>
<evidence type="ECO:0000313" key="2">
    <source>
        <dbReference type="EMBL" id="OYO10766.1"/>
    </source>
</evidence>
<evidence type="ECO:0000313" key="3">
    <source>
        <dbReference type="Proteomes" id="UP000215896"/>
    </source>
</evidence>
<keyword evidence="3" id="KW-1185">Reference proteome</keyword>
<feature type="region of interest" description="Disordered" evidence="1">
    <location>
        <begin position="285"/>
        <end position="308"/>
    </location>
</feature>
<accession>A0A255G8N0</accession>
<dbReference type="InterPro" id="IPR016084">
    <property type="entry name" value="Haem_Oase-like_multi-hlx"/>
</dbReference>
<dbReference type="Proteomes" id="UP000215896">
    <property type="component" value="Unassembled WGS sequence"/>
</dbReference>
<evidence type="ECO:0000256" key="1">
    <source>
        <dbReference type="SAM" id="MobiDB-lite"/>
    </source>
</evidence>
<protein>
    <recommendedName>
        <fullName evidence="4">Iron-containing redox enzyme family protein</fullName>
    </recommendedName>
</protein>
<sequence length="308" mass="34550">MIMLWVLQELGYHGFQDVDDRWEVDHRAVWLRVTLEDALESALRPIIDPVVERTLTEGRTDLAETLFSLPEREFADTPSLAAYARRKMSIEQWREMLVLKSAYQLKEGDPHTFAVPRLSAEAKLAMVEIQFDEYGSGRLADLHSELFARAMVTVGLRDDFGAYADCWPAPVLAANVALNWWSSRREWAGAVAGHLAMIETTSSLPCRKYVAGAQRLGLPEDGWRYFDEHVEADAAHEQIAIRQMCPAAAEADGPGKVIFGFVAGLYLDGRIAEYALQRWESGESALRHPLSESADDPTGDPELEPAYR</sequence>
<feature type="compositionally biased region" description="Acidic residues" evidence="1">
    <location>
        <begin position="293"/>
        <end position="308"/>
    </location>
</feature>
<dbReference type="OrthoDB" id="252872at2"/>
<proteinExistence type="predicted"/>
<dbReference type="Gene3D" id="1.20.910.10">
    <property type="entry name" value="Heme oxygenase-like"/>
    <property type="match status" value="1"/>
</dbReference>
<name>A0A255G8N0_9ACTN</name>
<evidence type="ECO:0008006" key="4">
    <source>
        <dbReference type="Google" id="ProtNLM"/>
    </source>
</evidence>
<dbReference type="EMBL" id="NMVO01000016">
    <property type="protein sequence ID" value="OYO10766.1"/>
    <property type="molecule type" value="Genomic_DNA"/>
</dbReference>
<dbReference type="SUPFAM" id="SSF48613">
    <property type="entry name" value="Heme oxygenase-like"/>
    <property type="match status" value="1"/>
</dbReference>
<gene>
    <name evidence="2" type="ORF">CGZ94_16545</name>
</gene>
<dbReference type="SMART" id="SM01236">
    <property type="entry name" value="Haem_oxygenase_2"/>
    <property type="match status" value="1"/>
</dbReference>
<dbReference type="Pfam" id="PF14518">
    <property type="entry name" value="Haem_oxygenas_2"/>
    <property type="match status" value="1"/>
</dbReference>
<reference evidence="2 3" key="1">
    <citation type="submission" date="2017-07" db="EMBL/GenBank/DDBJ databases">
        <title>Draft whole genome sequences of clinical Proprionibacteriaceae strains.</title>
        <authorList>
            <person name="Bernier A.-M."/>
            <person name="Bernard K."/>
            <person name="Domingo M.-C."/>
        </authorList>
    </citation>
    <scope>NUCLEOTIDE SEQUENCE [LARGE SCALE GENOMIC DNA]</scope>
    <source>
        <strain evidence="2 3">NML 030167</strain>
    </source>
</reference>